<dbReference type="AlphaFoldDB" id="A0A7J9AIY3"/>
<dbReference type="Proteomes" id="UP000593574">
    <property type="component" value="Unassembled WGS sequence"/>
</dbReference>
<feature type="domain" description="Reverse transcriptase zinc-binding" evidence="2">
    <location>
        <begin position="28"/>
        <end position="81"/>
    </location>
</feature>
<dbReference type="Pfam" id="PF13456">
    <property type="entry name" value="RVT_3"/>
    <property type="match status" value="1"/>
</dbReference>
<reference evidence="3 4" key="1">
    <citation type="journal article" date="2019" name="Genome Biol. Evol.">
        <title>Insights into the evolution of the New World diploid cottons (Gossypium, subgenus Houzingenia) based on genome sequencing.</title>
        <authorList>
            <person name="Grover C.E."/>
            <person name="Arick M.A. 2nd"/>
            <person name="Thrash A."/>
            <person name="Conover J.L."/>
            <person name="Sanders W.S."/>
            <person name="Peterson D.G."/>
            <person name="Frelichowski J.E."/>
            <person name="Scheffler J.A."/>
            <person name="Scheffler B.E."/>
            <person name="Wendel J.F."/>
        </authorList>
    </citation>
    <scope>NUCLEOTIDE SEQUENCE [LARGE SCALE GENOMIC DNA]</scope>
    <source>
        <strain evidence="3">4</strain>
        <tissue evidence="3">Leaf</tissue>
    </source>
</reference>
<gene>
    <name evidence="3" type="ORF">Golax_004003</name>
</gene>
<accession>A0A7J9AIY3</accession>
<dbReference type="GO" id="GO:0003676">
    <property type="term" value="F:nucleic acid binding"/>
    <property type="evidence" value="ECO:0007669"/>
    <property type="project" value="InterPro"/>
</dbReference>
<feature type="non-terminal residue" evidence="3">
    <location>
        <position position="1"/>
    </location>
</feature>
<evidence type="ECO:0000259" key="1">
    <source>
        <dbReference type="Pfam" id="PF13456"/>
    </source>
</evidence>
<dbReference type="PANTHER" id="PTHR47723:SF19">
    <property type="entry name" value="POLYNUCLEOTIDYL TRANSFERASE, RIBONUCLEASE H-LIKE SUPERFAMILY PROTEIN"/>
    <property type="match status" value="1"/>
</dbReference>
<keyword evidence="4" id="KW-1185">Reference proteome</keyword>
<evidence type="ECO:0000313" key="4">
    <source>
        <dbReference type="Proteomes" id="UP000593574"/>
    </source>
</evidence>
<name>A0A7J9AIY3_9ROSI</name>
<protein>
    <recommendedName>
        <fullName evidence="5">Reverse transcriptase zinc-binding domain-containing protein</fullName>
    </recommendedName>
</protein>
<organism evidence="3 4">
    <name type="scientific">Gossypium laxum</name>
    <dbReference type="NCBI Taxonomy" id="34288"/>
    <lineage>
        <taxon>Eukaryota</taxon>
        <taxon>Viridiplantae</taxon>
        <taxon>Streptophyta</taxon>
        <taxon>Embryophyta</taxon>
        <taxon>Tracheophyta</taxon>
        <taxon>Spermatophyta</taxon>
        <taxon>Magnoliopsida</taxon>
        <taxon>eudicotyledons</taxon>
        <taxon>Gunneridae</taxon>
        <taxon>Pentapetalae</taxon>
        <taxon>rosids</taxon>
        <taxon>malvids</taxon>
        <taxon>Malvales</taxon>
        <taxon>Malvaceae</taxon>
        <taxon>Malvoideae</taxon>
        <taxon>Gossypium</taxon>
    </lineage>
</organism>
<dbReference type="PANTHER" id="PTHR47723">
    <property type="entry name" value="OS05G0353850 PROTEIN"/>
    <property type="match status" value="1"/>
</dbReference>
<dbReference type="GO" id="GO:0004523">
    <property type="term" value="F:RNA-DNA hybrid ribonuclease activity"/>
    <property type="evidence" value="ECO:0007669"/>
    <property type="project" value="InterPro"/>
</dbReference>
<feature type="non-terminal residue" evidence="3">
    <location>
        <position position="274"/>
    </location>
</feature>
<comment type="caution">
    <text evidence="3">The sequence shown here is derived from an EMBL/GenBank/DDBJ whole genome shotgun (WGS) entry which is preliminary data.</text>
</comment>
<evidence type="ECO:0000313" key="3">
    <source>
        <dbReference type="EMBL" id="MBA0723424.1"/>
    </source>
</evidence>
<dbReference type="InterPro" id="IPR002156">
    <property type="entry name" value="RNaseH_domain"/>
</dbReference>
<dbReference type="InterPro" id="IPR053151">
    <property type="entry name" value="RNase_H-like"/>
</dbReference>
<dbReference type="InterPro" id="IPR026960">
    <property type="entry name" value="RVT-Znf"/>
</dbReference>
<dbReference type="Pfam" id="PF13966">
    <property type="entry name" value="zf-RVT"/>
    <property type="match status" value="1"/>
</dbReference>
<evidence type="ECO:0008006" key="5">
    <source>
        <dbReference type="Google" id="ProtNLM"/>
    </source>
</evidence>
<sequence>RVHGILKRGNGKSLGGKSRIGSLGYTLQRVRIFIWLIFKQWLLLNEERIRKDISHNRSCLFCQHETEDILHVLKDCKATKETTSGQQQIDSNLPLIGNWCLLNTNGAVKPDIGFTSVKGVLQDHNGEWILGFNHYLEMCSMLEAELLGILDGLILFQRRGLDREANKVVDSLAKIPSDKKGTVQVLEEVLEELIALFESDIAKMAATRFEIEKFDGEINFNLWQVRMMTILVQNDLKKVVTRKKPENLNQTEWEKLDEKDFLQSSCASRIQYYM</sequence>
<dbReference type="EMBL" id="JABEZV010000010">
    <property type="protein sequence ID" value="MBA0723424.1"/>
    <property type="molecule type" value="Genomic_DNA"/>
</dbReference>
<proteinExistence type="predicted"/>
<evidence type="ECO:0000259" key="2">
    <source>
        <dbReference type="Pfam" id="PF13966"/>
    </source>
</evidence>
<feature type="domain" description="RNase H type-1" evidence="1">
    <location>
        <begin position="103"/>
        <end position="161"/>
    </location>
</feature>